<keyword evidence="1" id="KW-0472">Membrane</keyword>
<sequence>MGAKGWTIATAVVAVIGFAPWAIYLAGLGKLTEVLSDKSVSQALKQTIIMLEWYTVAAQFVNLILVVILCIARKLNRSHSVLIMFIAVNTALIIVRATDRIAQINLIDDGHLPGAALGVPGTLTGKPLSYLRAEACGQVASATWNFLLAIMIGIAGTALEEAPAYQQPTVA</sequence>
<gene>
    <name evidence="2" type="ORF">GPECTOR_11g53</name>
</gene>
<proteinExistence type="predicted"/>
<comment type="caution">
    <text evidence="2">The sequence shown here is derived from an EMBL/GenBank/DDBJ whole genome shotgun (WGS) entry which is preliminary data.</text>
</comment>
<evidence type="ECO:0000256" key="1">
    <source>
        <dbReference type="SAM" id="Phobius"/>
    </source>
</evidence>
<feature type="transmembrane region" description="Helical" evidence="1">
    <location>
        <begin position="48"/>
        <end position="72"/>
    </location>
</feature>
<keyword evidence="1" id="KW-1133">Transmembrane helix</keyword>
<feature type="transmembrane region" description="Helical" evidence="1">
    <location>
        <begin position="6"/>
        <end position="27"/>
    </location>
</feature>
<dbReference type="EMBL" id="LSYV01000012">
    <property type="protein sequence ID" value="KXZ51927.1"/>
    <property type="molecule type" value="Genomic_DNA"/>
</dbReference>
<evidence type="ECO:0000313" key="2">
    <source>
        <dbReference type="EMBL" id="KXZ51927.1"/>
    </source>
</evidence>
<keyword evidence="3" id="KW-1185">Reference proteome</keyword>
<dbReference type="Proteomes" id="UP000075714">
    <property type="component" value="Unassembled WGS sequence"/>
</dbReference>
<reference evidence="3" key="1">
    <citation type="journal article" date="2016" name="Nat. Commun.">
        <title>The Gonium pectorale genome demonstrates co-option of cell cycle regulation during the evolution of multicellularity.</title>
        <authorList>
            <person name="Hanschen E.R."/>
            <person name="Marriage T.N."/>
            <person name="Ferris P.J."/>
            <person name="Hamaji T."/>
            <person name="Toyoda A."/>
            <person name="Fujiyama A."/>
            <person name="Neme R."/>
            <person name="Noguchi H."/>
            <person name="Minakuchi Y."/>
            <person name="Suzuki M."/>
            <person name="Kawai-Toyooka H."/>
            <person name="Smith D.R."/>
            <person name="Sparks H."/>
            <person name="Anderson J."/>
            <person name="Bakaric R."/>
            <person name="Luria V."/>
            <person name="Karger A."/>
            <person name="Kirschner M.W."/>
            <person name="Durand P.M."/>
            <person name="Michod R.E."/>
            <person name="Nozaki H."/>
            <person name="Olson B.J."/>
        </authorList>
    </citation>
    <scope>NUCLEOTIDE SEQUENCE [LARGE SCALE GENOMIC DNA]</scope>
    <source>
        <strain evidence="3">NIES-2863</strain>
    </source>
</reference>
<dbReference type="OrthoDB" id="537643at2759"/>
<evidence type="ECO:0000313" key="3">
    <source>
        <dbReference type="Proteomes" id="UP000075714"/>
    </source>
</evidence>
<organism evidence="2 3">
    <name type="scientific">Gonium pectorale</name>
    <name type="common">Green alga</name>
    <dbReference type="NCBI Taxonomy" id="33097"/>
    <lineage>
        <taxon>Eukaryota</taxon>
        <taxon>Viridiplantae</taxon>
        <taxon>Chlorophyta</taxon>
        <taxon>core chlorophytes</taxon>
        <taxon>Chlorophyceae</taxon>
        <taxon>CS clade</taxon>
        <taxon>Chlamydomonadales</taxon>
        <taxon>Volvocaceae</taxon>
        <taxon>Gonium</taxon>
    </lineage>
</organism>
<protein>
    <submittedName>
        <fullName evidence="2">Uncharacterized protein</fullName>
    </submittedName>
</protein>
<keyword evidence="1" id="KW-0812">Transmembrane</keyword>
<feature type="transmembrane region" description="Helical" evidence="1">
    <location>
        <begin position="78"/>
        <end position="95"/>
    </location>
</feature>
<dbReference type="AlphaFoldDB" id="A0A150GQ10"/>
<name>A0A150GQ10_GONPE</name>
<accession>A0A150GQ10</accession>